<feature type="region of interest" description="Disordered" evidence="1">
    <location>
        <begin position="42"/>
        <end position="66"/>
    </location>
</feature>
<dbReference type="Proteomes" id="UP000587396">
    <property type="component" value="Unassembled WGS sequence"/>
</dbReference>
<dbReference type="RefSeq" id="WP_185906402.1">
    <property type="nucleotide sequence ID" value="NZ_JACMSE010000022.1"/>
</dbReference>
<dbReference type="AlphaFoldDB" id="A0A842JEL5"/>
<evidence type="ECO:0000256" key="1">
    <source>
        <dbReference type="SAM" id="MobiDB-lite"/>
    </source>
</evidence>
<evidence type="ECO:0008006" key="4">
    <source>
        <dbReference type="Google" id="ProtNLM"/>
    </source>
</evidence>
<sequence length="66" mass="7376">MYSKEERERILADLDASGLPAAAFAKLLDNPARRSLYEWHHQAESGVPDAPAREVRGRVGHRKHAA</sequence>
<keyword evidence="3" id="KW-1185">Reference proteome</keyword>
<proteinExistence type="predicted"/>
<gene>
    <name evidence="2" type="ORF">H7313_15585</name>
</gene>
<accession>A0A842JEL5</accession>
<organism evidence="2 3">
    <name type="scientific">Gordonibacter massiliensis</name>
    <name type="common">ex Traore et al. 2017</name>
    <dbReference type="NCBI Taxonomy" id="1841863"/>
    <lineage>
        <taxon>Bacteria</taxon>
        <taxon>Bacillati</taxon>
        <taxon>Actinomycetota</taxon>
        <taxon>Coriobacteriia</taxon>
        <taxon>Eggerthellales</taxon>
        <taxon>Eggerthellaceae</taxon>
        <taxon>Gordonibacter</taxon>
    </lineage>
</organism>
<comment type="caution">
    <text evidence="2">The sequence shown here is derived from an EMBL/GenBank/DDBJ whole genome shotgun (WGS) entry which is preliminary data.</text>
</comment>
<name>A0A842JEL5_9ACTN</name>
<reference evidence="2 3" key="1">
    <citation type="submission" date="2020-08" db="EMBL/GenBank/DDBJ databases">
        <authorList>
            <person name="Liu C."/>
            <person name="Sun Q."/>
        </authorList>
    </citation>
    <scope>NUCLEOTIDE SEQUENCE [LARGE SCALE GENOMIC DNA]</scope>
    <source>
        <strain evidence="2 3">N22</strain>
    </source>
</reference>
<evidence type="ECO:0000313" key="3">
    <source>
        <dbReference type="Proteomes" id="UP000587396"/>
    </source>
</evidence>
<dbReference type="EMBL" id="JACMSE010000022">
    <property type="protein sequence ID" value="MBC2890752.1"/>
    <property type="molecule type" value="Genomic_DNA"/>
</dbReference>
<protein>
    <recommendedName>
        <fullName evidence="4">Transposase</fullName>
    </recommendedName>
</protein>
<evidence type="ECO:0000313" key="2">
    <source>
        <dbReference type="EMBL" id="MBC2890752.1"/>
    </source>
</evidence>